<sequence length="88" mass="9882">IRLQIESIQDGCYRLEVKTNLQSPPVHAALLRLQHLVLCPLPHPHSSCFSPCPPPPPRTPHQGRLVRRMYPAVVAPSECSSLTNRGQW</sequence>
<dbReference type="EMBL" id="JAHRIM010091266">
    <property type="protein sequence ID" value="MEQ2277332.1"/>
    <property type="molecule type" value="Genomic_DNA"/>
</dbReference>
<proteinExistence type="predicted"/>
<organism evidence="1 2">
    <name type="scientific">Xenotaenia resolanae</name>
    <dbReference type="NCBI Taxonomy" id="208358"/>
    <lineage>
        <taxon>Eukaryota</taxon>
        <taxon>Metazoa</taxon>
        <taxon>Chordata</taxon>
        <taxon>Craniata</taxon>
        <taxon>Vertebrata</taxon>
        <taxon>Euteleostomi</taxon>
        <taxon>Actinopterygii</taxon>
        <taxon>Neopterygii</taxon>
        <taxon>Teleostei</taxon>
        <taxon>Neoteleostei</taxon>
        <taxon>Acanthomorphata</taxon>
        <taxon>Ovalentaria</taxon>
        <taxon>Atherinomorphae</taxon>
        <taxon>Cyprinodontiformes</taxon>
        <taxon>Goodeidae</taxon>
        <taxon>Xenotaenia</taxon>
    </lineage>
</organism>
<name>A0ABV0X7P2_9TELE</name>
<gene>
    <name evidence="1" type="ORF">XENORESO_001108</name>
</gene>
<comment type="caution">
    <text evidence="1">The sequence shown here is derived from an EMBL/GenBank/DDBJ whole genome shotgun (WGS) entry which is preliminary data.</text>
</comment>
<evidence type="ECO:0000313" key="1">
    <source>
        <dbReference type="EMBL" id="MEQ2277332.1"/>
    </source>
</evidence>
<evidence type="ECO:0000313" key="2">
    <source>
        <dbReference type="Proteomes" id="UP001444071"/>
    </source>
</evidence>
<dbReference type="Proteomes" id="UP001444071">
    <property type="component" value="Unassembled WGS sequence"/>
</dbReference>
<protein>
    <submittedName>
        <fullName evidence="1">Uncharacterized protein</fullName>
    </submittedName>
</protein>
<keyword evidence="2" id="KW-1185">Reference proteome</keyword>
<reference evidence="1 2" key="1">
    <citation type="submission" date="2021-06" db="EMBL/GenBank/DDBJ databases">
        <authorList>
            <person name="Palmer J.M."/>
        </authorList>
    </citation>
    <scope>NUCLEOTIDE SEQUENCE [LARGE SCALE GENOMIC DNA]</scope>
    <source>
        <strain evidence="1 2">XR_2019</strain>
        <tissue evidence="1">Muscle</tissue>
    </source>
</reference>
<accession>A0ABV0X7P2</accession>
<feature type="non-terminal residue" evidence="1">
    <location>
        <position position="1"/>
    </location>
</feature>